<keyword evidence="2" id="KW-1185">Reference proteome</keyword>
<name>A0A0S4JWV3_BODSA</name>
<dbReference type="VEuPathDB" id="TriTrypDB:BSAL_45540"/>
<protein>
    <submittedName>
        <fullName evidence="1">Uncharacterized protein</fullName>
    </submittedName>
</protein>
<evidence type="ECO:0000313" key="1">
    <source>
        <dbReference type="EMBL" id="CUG93909.1"/>
    </source>
</evidence>
<proteinExistence type="predicted"/>
<dbReference type="Proteomes" id="UP000051952">
    <property type="component" value="Unassembled WGS sequence"/>
</dbReference>
<evidence type="ECO:0000313" key="2">
    <source>
        <dbReference type="Proteomes" id="UP000051952"/>
    </source>
</evidence>
<dbReference type="AlphaFoldDB" id="A0A0S4JWV3"/>
<gene>
    <name evidence="1" type="ORF">BSAL_45540</name>
</gene>
<accession>A0A0S4JWV3</accession>
<dbReference type="EMBL" id="CYKH01002206">
    <property type="protein sequence ID" value="CUG93909.1"/>
    <property type="molecule type" value="Genomic_DNA"/>
</dbReference>
<reference evidence="2" key="1">
    <citation type="submission" date="2015-09" db="EMBL/GenBank/DDBJ databases">
        <authorList>
            <consortium name="Pathogen Informatics"/>
        </authorList>
    </citation>
    <scope>NUCLEOTIDE SEQUENCE [LARGE SCALE GENOMIC DNA]</scope>
    <source>
        <strain evidence="2">Lake Konstanz</strain>
    </source>
</reference>
<organism evidence="1 2">
    <name type="scientific">Bodo saltans</name>
    <name type="common">Flagellated protozoan</name>
    <dbReference type="NCBI Taxonomy" id="75058"/>
    <lineage>
        <taxon>Eukaryota</taxon>
        <taxon>Discoba</taxon>
        <taxon>Euglenozoa</taxon>
        <taxon>Kinetoplastea</taxon>
        <taxon>Metakinetoplastina</taxon>
        <taxon>Eubodonida</taxon>
        <taxon>Bodonidae</taxon>
        <taxon>Bodo</taxon>
    </lineage>
</organism>
<sequence>MYIGRSFSSMAYFDYAGQRLREDDLFSVNGSAASFPNINFERVYGANLNASHVSITLFYILSNETRTPLQCVSAVYPGQMNRQNFMENATLVRQQVAVPGRSDNVTADLWLVNVPPAYYDVYFYTGPLLGPSKSTSPDYSRVYRIEAKDGSFFVDYYQFEEVIISDDTLTPPYAC</sequence>